<accession>A0A284R1F4</accession>
<organism evidence="1 2">
    <name type="scientific">Armillaria ostoyae</name>
    <name type="common">Armillaria root rot fungus</name>
    <dbReference type="NCBI Taxonomy" id="47428"/>
    <lineage>
        <taxon>Eukaryota</taxon>
        <taxon>Fungi</taxon>
        <taxon>Dikarya</taxon>
        <taxon>Basidiomycota</taxon>
        <taxon>Agaricomycotina</taxon>
        <taxon>Agaricomycetes</taxon>
        <taxon>Agaricomycetidae</taxon>
        <taxon>Agaricales</taxon>
        <taxon>Marasmiineae</taxon>
        <taxon>Physalacriaceae</taxon>
        <taxon>Armillaria</taxon>
    </lineage>
</organism>
<dbReference type="EMBL" id="FUEG01000003">
    <property type="protein sequence ID" value="SJL02540.1"/>
    <property type="molecule type" value="Genomic_DNA"/>
</dbReference>
<reference evidence="2" key="1">
    <citation type="journal article" date="2017" name="Nat. Ecol. Evol.">
        <title>Genome expansion and lineage-specific genetic innovations in the forest pathogenic fungi Armillaria.</title>
        <authorList>
            <person name="Sipos G."/>
            <person name="Prasanna A.N."/>
            <person name="Walter M.C."/>
            <person name="O'Connor E."/>
            <person name="Balint B."/>
            <person name="Krizsan K."/>
            <person name="Kiss B."/>
            <person name="Hess J."/>
            <person name="Varga T."/>
            <person name="Slot J."/>
            <person name="Riley R."/>
            <person name="Boka B."/>
            <person name="Rigling D."/>
            <person name="Barry K."/>
            <person name="Lee J."/>
            <person name="Mihaltcheva S."/>
            <person name="LaButti K."/>
            <person name="Lipzen A."/>
            <person name="Waldron R."/>
            <person name="Moloney N.M."/>
            <person name="Sperisen C."/>
            <person name="Kredics L."/>
            <person name="Vagvoelgyi C."/>
            <person name="Patrignani A."/>
            <person name="Fitzpatrick D."/>
            <person name="Nagy I."/>
            <person name="Doyle S."/>
            <person name="Anderson J.B."/>
            <person name="Grigoriev I.V."/>
            <person name="Gueldener U."/>
            <person name="Muensterkoetter M."/>
            <person name="Nagy L.G."/>
        </authorList>
    </citation>
    <scope>NUCLEOTIDE SEQUENCE [LARGE SCALE GENOMIC DNA]</scope>
    <source>
        <strain evidence="2">C18/9</strain>
    </source>
</reference>
<evidence type="ECO:0000313" key="1">
    <source>
        <dbReference type="EMBL" id="SJL02540.1"/>
    </source>
</evidence>
<name>A0A284R1F4_ARMOS</name>
<dbReference type="OrthoDB" id="2914938at2759"/>
<proteinExistence type="predicted"/>
<sequence>MPIRLYFIKRSVDATTPALVARDIGDGHAPQIRANADIWKRKFLANEPEPIQDDEEN</sequence>
<protein>
    <submittedName>
        <fullName evidence="1">Uncharacterized protein</fullName>
    </submittedName>
</protein>
<gene>
    <name evidence="1" type="ORF">ARMOST_05871</name>
</gene>
<evidence type="ECO:0000313" key="2">
    <source>
        <dbReference type="Proteomes" id="UP000219338"/>
    </source>
</evidence>
<keyword evidence="2" id="KW-1185">Reference proteome</keyword>
<dbReference type="Proteomes" id="UP000219338">
    <property type="component" value="Unassembled WGS sequence"/>
</dbReference>
<dbReference type="AlphaFoldDB" id="A0A284R1F4"/>